<dbReference type="Pfam" id="PF21205">
    <property type="entry name" value="Rep3_C"/>
    <property type="match status" value="1"/>
</dbReference>
<dbReference type="Gene3D" id="1.10.10.10">
    <property type="entry name" value="Winged helix-like DNA-binding domain superfamily/Winged helix DNA-binding domain"/>
    <property type="match status" value="2"/>
</dbReference>
<evidence type="ECO:0000259" key="2">
    <source>
        <dbReference type="Pfam" id="PF01051"/>
    </source>
</evidence>
<comment type="caution">
    <text evidence="3">The sequence shown here is derived from an EMBL/GenBank/DDBJ whole genome shotgun (WGS) entry which is preliminary data.</text>
</comment>
<dbReference type="InterPro" id="IPR036388">
    <property type="entry name" value="WH-like_DNA-bd_sf"/>
</dbReference>
<comment type="similarity">
    <text evidence="1">Belongs to the initiator RepB protein family.</text>
</comment>
<protein>
    <recommendedName>
        <fullName evidence="2">Initiator Rep protein WH1 domain-containing protein</fullName>
    </recommendedName>
</protein>
<reference evidence="3 4" key="1">
    <citation type="journal article" date="2020" name="Microorganisms">
        <title>Osmotic Adaptation and Compatible Solute Biosynthesis of Phototrophic Bacteria as Revealed from Genome Analyses.</title>
        <authorList>
            <person name="Imhoff J.F."/>
            <person name="Rahn T."/>
            <person name="Kunzel S."/>
            <person name="Keller A."/>
            <person name="Neulinger S.C."/>
        </authorList>
    </citation>
    <scope>NUCLEOTIDE SEQUENCE [LARGE SCALE GENOMIC DNA]</scope>
    <source>
        <strain evidence="3 4">DSM 9895</strain>
    </source>
</reference>
<dbReference type="Pfam" id="PF01051">
    <property type="entry name" value="Rep3_N"/>
    <property type="match status" value="1"/>
</dbReference>
<evidence type="ECO:0000313" key="3">
    <source>
        <dbReference type="EMBL" id="MBK1668169.1"/>
    </source>
</evidence>
<gene>
    <name evidence="3" type="ORF">CKO28_08980</name>
</gene>
<dbReference type="InterPro" id="IPR036390">
    <property type="entry name" value="WH_DNA-bd_sf"/>
</dbReference>
<dbReference type="SUPFAM" id="SSF46785">
    <property type="entry name" value="Winged helix' DNA-binding domain"/>
    <property type="match status" value="1"/>
</dbReference>
<dbReference type="Proteomes" id="UP001296873">
    <property type="component" value="Unassembled WGS sequence"/>
</dbReference>
<evidence type="ECO:0000256" key="1">
    <source>
        <dbReference type="ARBA" id="ARBA00038283"/>
    </source>
</evidence>
<proteinExistence type="inferred from homology"/>
<dbReference type="EMBL" id="NRRL01000018">
    <property type="protein sequence ID" value="MBK1668169.1"/>
    <property type="molecule type" value="Genomic_DNA"/>
</dbReference>
<keyword evidence="4" id="KW-1185">Reference proteome</keyword>
<sequence length="447" mass="50551">MVDSTQLEEPRFHGSLEPRSWERHQATVPKAGDAIEVLDHDLRIVDRKLFNVMLAHSFDVLKEDPERTFFATAAQLKRAIGWEHKNGNKEIGDALLRLQRTVVIVGYWAGEERSRRLNLLNMSDVANRGGGYVYWQFNKQMAPLLADPESYVNIHLKVSAALPSLFAHRLYEQIAYHARNGEPWLVSTDELRRRLGATAPAYQSFKKFAGRVLRPALRNLDEHGPFDIDTRFHRDSQNFVTSIEFRASLRAGWIEERSRPLVVGVSTDSESEVHRIVTDTPDAEDVDGPRKRITRPTIDRMCREFPAFDVDALVDEWAHWRARTGGLIRTAKPGADLANYVYANYGPAKGLEGATAQQAVDALVPERGDDLRLALDVAAQMHAQKRKTWMAMARRIRPGTKTPSMGMEGLLHWVPAVVDQMKLCRLIETPDTPDVCARAATDFELQG</sequence>
<name>A0ABS1DCK9_9PROT</name>
<dbReference type="RefSeq" id="WP_200340347.1">
    <property type="nucleotide sequence ID" value="NZ_NRRL01000018.1"/>
</dbReference>
<dbReference type="InterPro" id="IPR000525">
    <property type="entry name" value="Initiator_Rep_WH1"/>
</dbReference>
<organism evidence="3 4">
    <name type="scientific">Rhodovibrio sodomensis</name>
    <dbReference type="NCBI Taxonomy" id="1088"/>
    <lineage>
        <taxon>Bacteria</taxon>
        <taxon>Pseudomonadati</taxon>
        <taxon>Pseudomonadota</taxon>
        <taxon>Alphaproteobacteria</taxon>
        <taxon>Rhodospirillales</taxon>
        <taxon>Rhodovibrionaceae</taxon>
        <taxon>Rhodovibrio</taxon>
    </lineage>
</organism>
<evidence type="ECO:0000313" key="4">
    <source>
        <dbReference type="Proteomes" id="UP001296873"/>
    </source>
</evidence>
<accession>A0ABS1DCK9</accession>
<feature type="domain" description="Initiator Rep protein WH1" evidence="2">
    <location>
        <begin position="39"/>
        <end position="173"/>
    </location>
</feature>